<proteinExistence type="predicted"/>
<sequence>MSNPPQTDTRHPADVVTGMIDRVLELAATWPSWDGVPVPAGDRLYTPHKAIRRVTDRLIDHLAEIEARVAGVPTIPDAWHASATTTAADLAAFTAADLDEARSRLTRLAQVFDVRLRSLTAAQLDRRDEPAWSPRQIAFHLAESLYYAESVGDLAVRNA</sequence>
<evidence type="ECO:0008006" key="3">
    <source>
        <dbReference type="Google" id="ProtNLM"/>
    </source>
</evidence>
<protein>
    <recommendedName>
        <fullName evidence="3">DinB superfamily protein</fullName>
    </recommendedName>
</protein>
<gene>
    <name evidence="1" type="ORF">Ani05nite_78550</name>
</gene>
<dbReference type="Proteomes" id="UP000647172">
    <property type="component" value="Unassembled WGS sequence"/>
</dbReference>
<dbReference type="Gene3D" id="1.20.120.450">
    <property type="entry name" value="dinb family like domain"/>
    <property type="match status" value="1"/>
</dbReference>
<keyword evidence="2" id="KW-1185">Reference proteome</keyword>
<comment type="caution">
    <text evidence="1">The sequence shown here is derived from an EMBL/GenBank/DDBJ whole genome shotgun (WGS) entry which is preliminary data.</text>
</comment>
<dbReference type="RefSeq" id="WP_203777009.1">
    <property type="nucleotide sequence ID" value="NZ_BAAAYJ010000042.1"/>
</dbReference>
<dbReference type="InterPro" id="IPR034660">
    <property type="entry name" value="DinB/YfiT-like"/>
</dbReference>
<reference evidence="1" key="1">
    <citation type="submission" date="2021-01" db="EMBL/GenBank/DDBJ databases">
        <title>Whole genome shotgun sequence of Actinoplanes nipponensis NBRC 14063.</title>
        <authorList>
            <person name="Komaki H."/>
            <person name="Tamura T."/>
        </authorList>
    </citation>
    <scope>NUCLEOTIDE SEQUENCE</scope>
    <source>
        <strain evidence="1">NBRC 14063</strain>
    </source>
</reference>
<accession>A0A919MR54</accession>
<evidence type="ECO:0000313" key="2">
    <source>
        <dbReference type="Proteomes" id="UP000647172"/>
    </source>
</evidence>
<dbReference type="EMBL" id="BOMQ01000099">
    <property type="protein sequence ID" value="GIE54321.1"/>
    <property type="molecule type" value="Genomic_DNA"/>
</dbReference>
<dbReference type="AlphaFoldDB" id="A0A919MR54"/>
<organism evidence="1 2">
    <name type="scientific">Actinoplanes nipponensis</name>
    <dbReference type="NCBI Taxonomy" id="135950"/>
    <lineage>
        <taxon>Bacteria</taxon>
        <taxon>Bacillati</taxon>
        <taxon>Actinomycetota</taxon>
        <taxon>Actinomycetes</taxon>
        <taxon>Micromonosporales</taxon>
        <taxon>Micromonosporaceae</taxon>
        <taxon>Actinoplanes</taxon>
    </lineage>
</organism>
<dbReference type="SUPFAM" id="SSF109854">
    <property type="entry name" value="DinB/YfiT-like putative metalloenzymes"/>
    <property type="match status" value="1"/>
</dbReference>
<evidence type="ECO:0000313" key="1">
    <source>
        <dbReference type="EMBL" id="GIE54321.1"/>
    </source>
</evidence>
<name>A0A919MR54_9ACTN</name>